<evidence type="ECO:0000313" key="1">
    <source>
        <dbReference type="EMBL" id="MYL66192.1"/>
    </source>
</evidence>
<dbReference type="RefSeq" id="WP_159357727.1">
    <property type="nucleotide sequence ID" value="NZ_WMFC01000001.1"/>
</dbReference>
<accession>A0A6B1IIU3</accession>
<name>A0A6B1IIU3_9EURY</name>
<proteinExistence type="predicted"/>
<sequence length="267" mass="28343">MKRRNLILLLGGGGSAALSTGTGAFSSMEAERGVEVNVVDDDVAYVGYSESDKTIPSDLKNDGALHLVTITNRFSEKIRITDVSIDDDDTGVVADVSYDPVIETGHAEDIVGHVEGLAPDDSVDVEITVTVEGTGVTAQLFGDTETRRFTIERSDQDVGPVDSKVEYFGNGNAEILRDNENLTVDVYLFDKNPGQGDEIVTKNAEIDTDKNLRGQLSGAGGDRIIGVTLNGTTYVHPQWNSGTCSFEKSNNGGFGVLSDSAPSCGSE</sequence>
<protein>
    <recommendedName>
        <fullName evidence="3">DUF1102 domain-containing protein</fullName>
    </recommendedName>
</protein>
<comment type="caution">
    <text evidence="1">The sequence shown here is derived from an EMBL/GenBank/DDBJ whole genome shotgun (WGS) entry which is preliminary data.</text>
</comment>
<dbReference type="Proteomes" id="UP000452321">
    <property type="component" value="Unassembled WGS sequence"/>
</dbReference>
<dbReference type="EMBL" id="WMFC01000001">
    <property type="protein sequence ID" value="MYL66192.1"/>
    <property type="molecule type" value="Genomic_DNA"/>
</dbReference>
<evidence type="ECO:0000313" key="2">
    <source>
        <dbReference type="Proteomes" id="UP000452321"/>
    </source>
</evidence>
<organism evidence="1 2">
    <name type="scientific">Halorubrum distributum</name>
    <dbReference type="NCBI Taxonomy" id="29283"/>
    <lineage>
        <taxon>Archaea</taxon>
        <taxon>Methanobacteriati</taxon>
        <taxon>Methanobacteriota</taxon>
        <taxon>Stenosarchaea group</taxon>
        <taxon>Halobacteria</taxon>
        <taxon>Halobacteriales</taxon>
        <taxon>Haloferacaceae</taxon>
        <taxon>Halorubrum</taxon>
        <taxon>Halorubrum distributum group</taxon>
    </lineage>
</organism>
<gene>
    <name evidence="1" type="ORF">GLW30_00405</name>
</gene>
<evidence type="ECO:0008006" key="3">
    <source>
        <dbReference type="Google" id="ProtNLM"/>
    </source>
</evidence>
<reference evidence="1 2" key="1">
    <citation type="submission" date="2019-11" db="EMBL/GenBank/DDBJ databases">
        <title>Genome sequences of 17 halophilic strains isolated from different environments.</title>
        <authorList>
            <person name="Furrow R.E."/>
        </authorList>
    </citation>
    <scope>NUCLEOTIDE SEQUENCE [LARGE SCALE GENOMIC DNA]</scope>
    <source>
        <strain evidence="1 2">22502_06_Cabo</strain>
    </source>
</reference>
<dbReference type="AlphaFoldDB" id="A0A6B1IIU3"/>